<keyword evidence="7" id="KW-0805">Transcription regulation</keyword>
<evidence type="ECO:0000313" key="15">
    <source>
        <dbReference type="Proteomes" id="UP000440578"/>
    </source>
</evidence>
<evidence type="ECO:0000256" key="2">
    <source>
        <dbReference type="ARBA" id="ARBA00006991"/>
    </source>
</evidence>
<feature type="domain" description="C2H2-type" evidence="13">
    <location>
        <begin position="261"/>
        <end position="288"/>
    </location>
</feature>
<dbReference type="GO" id="GO:0000977">
    <property type="term" value="F:RNA polymerase II transcription regulatory region sequence-specific DNA binding"/>
    <property type="evidence" value="ECO:0007669"/>
    <property type="project" value="TreeGrafter"/>
</dbReference>
<dbReference type="PROSITE" id="PS00028">
    <property type="entry name" value="ZINC_FINGER_C2H2_1"/>
    <property type="match status" value="6"/>
</dbReference>
<evidence type="ECO:0000256" key="12">
    <source>
        <dbReference type="SAM" id="MobiDB-lite"/>
    </source>
</evidence>
<dbReference type="InterPro" id="IPR013087">
    <property type="entry name" value="Znf_C2H2_type"/>
</dbReference>
<proteinExistence type="inferred from homology"/>
<evidence type="ECO:0000256" key="9">
    <source>
        <dbReference type="ARBA" id="ARBA00023163"/>
    </source>
</evidence>
<reference evidence="14 15" key="1">
    <citation type="submission" date="2019-07" db="EMBL/GenBank/DDBJ databases">
        <title>Draft genome assembly of a fouling barnacle, Amphibalanus amphitrite (Darwin, 1854): The first reference genome for Thecostraca.</title>
        <authorList>
            <person name="Kim W."/>
        </authorList>
    </citation>
    <scope>NUCLEOTIDE SEQUENCE [LARGE SCALE GENOMIC DNA]</scope>
    <source>
        <strain evidence="14">SNU_AA5</strain>
        <tissue evidence="14">Soma without cirri and trophi</tissue>
    </source>
</reference>
<dbReference type="SMART" id="SM00355">
    <property type="entry name" value="ZnF_C2H2"/>
    <property type="match status" value="6"/>
</dbReference>
<evidence type="ECO:0000256" key="11">
    <source>
        <dbReference type="PROSITE-ProRule" id="PRU00042"/>
    </source>
</evidence>
<feature type="domain" description="C2H2-type" evidence="13">
    <location>
        <begin position="233"/>
        <end position="260"/>
    </location>
</feature>
<keyword evidence="3" id="KW-0479">Metal-binding</keyword>
<feature type="domain" description="C2H2-type" evidence="13">
    <location>
        <begin position="317"/>
        <end position="344"/>
    </location>
</feature>
<sequence length="375" mass="40981">MKITLVGSASSSVAVGAADDVPLAADLVQETTELSVSGEPDVPLDGAVVSLAPSTAVSSSALDTAGASGVSKPVLQNANFRTDDGLWMEVEVPIGAEVNVNQQNPDQQTIIVEEMPMYFTEGGQVIEYQIAADDAKPEETAVAAGTSAKRRHLVLDSTNASPSKRHKKDALLTTSSPYHKCPDCGEEFVAKYKLLAHRKIHDGKQPYACGQCGEMFPVKNMLANHLMQHSGELTCTFCSRVLSTKRSLQRHIAQHTGEKEYKCTQCDKDFFDRIQLVEHMRTHTGEKPFACQVCGTAFARNSNLLAHMRIHRDEKPYHCAFCGRLFRWRNNMVLHQKKHLESGEVDALMDAPLGDGDEVEPAGFHDESNGTEASN</sequence>
<keyword evidence="9" id="KW-0804">Transcription</keyword>
<feature type="domain" description="C2H2-type" evidence="13">
    <location>
        <begin position="179"/>
        <end position="206"/>
    </location>
</feature>
<evidence type="ECO:0000313" key="14">
    <source>
        <dbReference type="EMBL" id="KAF0297365.1"/>
    </source>
</evidence>
<evidence type="ECO:0000256" key="5">
    <source>
        <dbReference type="ARBA" id="ARBA00022771"/>
    </source>
</evidence>
<dbReference type="FunFam" id="3.30.160.60:FF:002061">
    <property type="entry name" value="Uncharacterized protein"/>
    <property type="match status" value="1"/>
</dbReference>
<protein>
    <submittedName>
        <fullName evidence="14">Gastrula zinc finger protein XlCGF57.1</fullName>
    </submittedName>
</protein>
<dbReference type="InterPro" id="IPR050717">
    <property type="entry name" value="C2H2-ZF_Transcription_Reg"/>
</dbReference>
<keyword evidence="10" id="KW-0539">Nucleus</keyword>
<gene>
    <name evidence="14" type="primary">ZG57_3</name>
    <name evidence="14" type="ORF">FJT64_005185</name>
</gene>
<dbReference type="FunFam" id="3.30.160.60:FF:001480">
    <property type="entry name" value="Si:cabz01071911.3"/>
    <property type="match status" value="1"/>
</dbReference>
<keyword evidence="8" id="KW-0238">DNA-binding</keyword>
<dbReference type="Pfam" id="PF00096">
    <property type="entry name" value="zf-C2H2"/>
    <property type="match status" value="4"/>
</dbReference>
<accession>A0A6A4VT96</accession>
<dbReference type="Proteomes" id="UP000440578">
    <property type="component" value="Unassembled WGS sequence"/>
</dbReference>
<evidence type="ECO:0000256" key="10">
    <source>
        <dbReference type="ARBA" id="ARBA00023242"/>
    </source>
</evidence>
<dbReference type="OrthoDB" id="8113227at2759"/>
<feature type="domain" description="C2H2-type" evidence="13">
    <location>
        <begin position="207"/>
        <end position="234"/>
    </location>
</feature>
<evidence type="ECO:0000256" key="4">
    <source>
        <dbReference type="ARBA" id="ARBA00022737"/>
    </source>
</evidence>
<dbReference type="InterPro" id="IPR036236">
    <property type="entry name" value="Znf_C2H2_sf"/>
</dbReference>
<evidence type="ECO:0000256" key="3">
    <source>
        <dbReference type="ARBA" id="ARBA00022723"/>
    </source>
</evidence>
<organism evidence="14 15">
    <name type="scientific">Amphibalanus amphitrite</name>
    <name type="common">Striped barnacle</name>
    <name type="synonym">Balanus amphitrite</name>
    <dbReference type="NCBI Taxonomy" id="1232801"/>
    <lineage>
        <taxon>Eukaryota</taxon>
        <taxon>Metazoa</taxon>
        <taxon>Ecdysozoa</taxon>
        <taxon>Arthropoda</taxon>
        <taxon>Crustacea</taxon>
        <taxon>Multicrustacea</taxon>
        <taxon>Cirripedia</taxon>
        <taxon>Thoracica</taxon>
        <taxon>Thoracicalcarea</taxon>
        <taxon>Balanomorpha</taxon>
        <taxon>Balanoidea</taxon>
        <taxon>Balanidae</taxon>
        <taxon>Amphibalaninae</taxon>
        <taxon>Amphibalanus</taxon>
    </lineage>
</organism>
<keyword evidence="4" id="KW-0677">Repeat</keyword>
<evidence type="ECO:0000256" key="1">
    <source>
        <dbReference type="ARBA" id="ARBA00004123"/>
    </source>
</evidence>
<dbReference type="PROSITE" id="PS50157">
    <property type="entry name" value="ZINC_FINGER_C2H2_2"/>
    <property type="match status" value="6"/>
</dbReference>
<dbReference type="Pfam" id="PF13894">
    <property type="entry name" value="zf-C2H2_4"/>
    <property type="match status" value="1"/>
</dbReference>
<dbReference type="GO" id="GO:0000981">
    <property type="term" value="F:DNA-binding transcription factor activity, RNA polymerase II-specific"/>
    <property type="evidence" value="ECO:0007669"/>
    <property type="project" value="TreeGrafter"/>
</dbReference>
<comment type="subcellular location">
    <subcellularLocation>
        <location evidence="1">Nucleus</location>
    </subcellularLocation>
</comment>
<dbReference type="PANTHER" id="PTHR14196">
    <property type="entry name" value="ODD-SKIPPED - RELATED"/>
    <property type="match status" value="1"/>
</dbReference>
<dbReference type="GO" id="GO:0008270">
    <property type="term" value="F:zinc ion binding"/>
    <property type="evidence" value="ECO:0007669"/>
    <property type="project" value="UniProtKB-KW"/>
</dbReference>
<dbReference type="AlphaFoldDB" id="A0A6A4VT96"/>
<evidence type="ECO:0000256" key="7">
    <source>
        <dbReference type="ARBA" id="ARBA00023015"/>
    </source>
</evidence>
<keyword evidence="6" id="KW-0862">Zinc</keyword>
<keyword evidence="5 11" id="KW-0863">Zinc-finger</keyword>
<feature type="region of interest" description="Disordered" evidence="12">
    <location>
        <begin position="349"/>
        <end position="375"/>
    </location>
</feature>
<keyword evidence="15" id="KW-1185">Reference proteome</keyword>
<dbReference type="GO" id="GO:0005634">
    <property type="term" value="C:nucleus"/>
    <property type="evidence" value="ECO:0007669"/>
    <property type="project" value="UniProtKB-SubCell"/>
</dbReference>
<evidence type="ECO:0000256" key="6">
    <source>
        <dbReference type="ARBA" id="ARBA00022833"/>
    </source>
</evidence>
<dbReference type="FunFam" id="3.30.160.60:FF:000502">
    <property type="entry name" value="Zinc finger protein 710"/>
    <property type="match status" value="1"/>
</dbReference>
<dbReference type="EMBL" id="VIIS01001497">
    <property type="protein sequence ID" value="KAF0297365.1"/>
    <property type="molecule type" value="Genomic_DNA"/>
</dbReference>
<dbReference type="SUPFAM" id="SSF57667">
    <property type="entry name" value="beta-beta-alpha zinc fingers"/>
    <property type="match status" value="3"/>
</dbReference>
<comment type="caution">
    <text evidence="14">The sequence shown here is derived from an EMBL/GenBank/DDBJ whole genome shotgun (WGS) entry which is preliminary data.</text>
</comment>
<evidence type="ECO:0000259" key="13">
    <source>
        <dbReference type="PROSITE" id="PS50157"/>
    </source>
</evidence>
<name>A0A6A4VT96_AMPAM</name>
<dbReference type="PANTHER" id="PTHR14196:SF12">
    <property type="entry name" value="ZINC FINGER PROTEIN 208-LIKE"/>
    <property type="match status" value="1"/>
</dbReference>
<feature type="domain" description="C2H2-type" evidence="13">
    <location>
        <begin position="289"/>
        <end position="316"/>
    </location>
</feature>
<evidence type="ECO:0000256" key="8">
    <source>
        <dbReference type="ARBA" id="ARBA00023125"/>
    </source>
</evidence>
<dbReference type="Gene3D" id="3.30.160.60">
    <property type="entry name" value="Classic Zinc Finger"/>
    <property type="match status" value="6"/>
</dbReference>
<comment type="similarity">
    <text evidence="2">Belongs to the krueppel C2H2-type zinc-finger protein family.</text>
</comment>